<evidence type="ECO:0000313" key="16">
    <source>
        <dbReference type="Proteomes" id="UP000541154"/>
    </source>
</evidence>
<evidence type="ECO:0000256" key="7">
    <source>
        <dbReference type="ARBA" id="ARBA00022772"/>
    </source>
</evidence>
<keyword evidence="8 11" id="KW-0560">Oxidoreductase</keyword>
<dbReference type="GO" id="GO:0005507">
    <property type="term" value="F:copper ion binding"/>
    <property type="evidence" value="ECO:0007669"/>
    <property type="project" value="InterPro"/>
</dbReference>
<dbReference type="SUPFAM" id="SSF54416">
    <property type="entry name" value="Amine oxidase N-terminal region"/>
    <property type="match status" value="2"/>
</dbReference>
<dbReference type="InterPro" id="IPR015798">
    <property type="entry name" value="Cu_amine_oxidase_C"/>
</dbReference>
<dbReference type="InterPro" id="IPR016182">
    <property type="entry name" value="Cu_amine_oxidase_N-reg"/>
</dbReference>
<name>A0A8H6A256_PETAA</name>
<comment type="cofactor">
    <cofactor evidence="3">
        <name>Zn(2+)</name>
        <dbReference type="ChEBI" id="CHEBI:29105"/>
    </cofactor>
</comment>
<dbReference type="Pfam" id="PF02728">
    <property type="entry name" value="Cu_amine_oxidN3"/>
    <property type="match status" value="1"/>
</dbReference>
<dbReference type="InterPro" id="IPR015800">
    <property type="entry name" value="Cu_amine_oxidase_N2"/>
</dbReference>
<dbReference type="GO" id="GO:0009308">
    <property type="term" value="P:amine metabolic process"/>
    <property type="evidence" value="ECO:0007669"/>
    <property type="project" value="UniProtKB-UniRule"/>
</dbReference>
<keyword evidence="10" id="KW-0464">Manganese</keyword>
<dbReference type="PANTHER" id="PTHR10638:SF86">
    <property type="entry name" value="COPPER AMINE OXIDASE 1-RELATED"/>
    <property type="match status" value="1"/>
</dbReference>
<comment type="similarity">
    <text evidence="4 11">Belongs to the copper/topaquinone oxidase family.</text>
</comment>
<dbReference type="Pfam" id="PF01179">
    <property type="entry name" value="Cu_amine_oxid"/>
    <property type="match status" value="1"/>
</dbReference>
<dbReference type="Gene3D" id="2.70.98.20">
    <property type="entry name" value="Copper amine oxidase, catalytic domain"/>
    <property type="match status" value="1"/>
</dbReference>
<gene>
    <name evidence="15" type="ORF">ETB97_004997</name>
</gene>
<dbReference type="Proteomes" id="UP000541154">
    <property type="component" value="Unassembled WGS sequence"/>
</dbReference>
<protein>
    <recommendedName>
        <fullName evidence="11">Amine oxidase</fullName>
        <ecNumber evidence="11">1.4.3.-</ecNumber>
    </recommendedName>
</protein>
<evidence type="ECO:0000256" key="5">
    <source>
        <dbReference type="ARBA" id="ARBA00011738"/>
    </source>
</evidence>
<dbReference type="EMBL" id="SPNV01000227">
    <property type="protein sequence ID" value="KAF5857998.1"/>
    <property type="molecule type" value="Genomic_DNA"/>
</dbReference>
<feature type="domain" description="Copper amine oxidase N2-terminal" evidence="13">
    <location>
        <begin position="27"/>
        <end position="111"/>
    </location>
</feature>
<dbReference type="Gene3D" id="3.10.450.40">
    <property type="match status" value="2"/>
</dbReference>
<reference evidence="15 16" key="1">
    <citation type="submission" date="2019-04" db="EMBL/GenBank/DDBJ databases">
        <title>Aspergillus burnettii sp. nov., novel species from soil in southeast Queensland.</title>
        <authorList>
            <person name="Gilchrist C.L.M."/>
            <person name="Pitt J.I."/>
            <person name="Lange L."/>
            <person name="Lacey H.J."/>
            <person name="Vuong D."/>
            <person name="Midgley D.J."/>
            <person name="Greenfield P."/>
            <person name="Bradbury M."/>
            <person name="Lacey E."/>
            <person name="Busk P.K."/>
            <person name="Pilgaard B."/>
            <person name="Chooi Y.H."/>
            <person name="Piggott A.M."/>
        </authorList>
    </citation>
    <scope>NUCLEOTIDE SEQUENCE [LARGE SCALE GENOMIC DNA]</scope>
    <source>
        <strain evidence="15 16">FRR 5400</strain>
    </source>
</reference>
<comment type="cofactor">
    <cofactor evidence="11">
        <name>Cu cation</name>
        <dbReference type="ChEBI" id="CHEBI:23378"/>
    </cofactor>
    <text evidence="11">Contains 1 topaquinone per subunit.</text>
</comment>
<dbReference type="GO" id="GO:0048038">
    <property type="term" value="F:quinone binding"/>
    <property type="evidence" value="ECO:0007669"/>
    <property type="project" value="InterPro"/>
</dbReference>
<dbReference type="EC" id="1.4.3.-" evidence="11"/>
<accession>A0A8H6A256</accession>
<sequence>MTRAYRVCSDGCCALPQKPKTVERNLHPLDPLTADEVIVTAALIRDHAGLDDLAFNCITLQEPQRCEYTAFRNGAACHPDRRAFSIVLRNGTGQVSEAVVNLRARQIESWRDVHNVLPVYGTENRHLEEAARSNPDVIKVCRELGITDMNRVYFDVWASGVEDRWGLNRPLQQAIPYYRLSACDNQYAHPLDFSIVVHPETNEIISVDVRLANNKRAPIPLDEYNYRPEFLEDFYCLDRLKPIEINEPHGTSFHTEGNEITWAALKMHVGFNYREGIVLSDVRIDDPYEQAERTLFNRISIAEITTPHGPPSSMANSLQLGSDCTGPIHTLDAVTVTSKGDPYVIKNAICIHEEDNGLLYKHTDMRDNSVVSARDRKLVISQTVSAANFDYAFYHSFSLDGTYKLEVKMTGTPSISWLHQQDDPAPFGAVAAPDHQHMFSLRIDPAMDGPHNSVVQNDVDTTSGSANIPTQWNDRPANIKTPFRTASQSAASYCFDTSRTWDIINPTSLNPRSKKPVAYRIFNRNWPPLYSQPEGKRAGVFQKALWVTPYRDRELYPAGKYLCQSHNPNSETILDWVARDESIDNTDIVCYVQFGIAYFPRTEDFPIMPVESADVTLRASNFFQKNPALWVPPSTMNKT</sequence>
<evidence type="ECO:0000256" key="4">
    <source>
        <dbReference type="ARBA" id="ARBA00007983"/>
    </source>
</evidence>
<dbReference type="AlphaFoldDB" id="A0A8H6A256"/>
<evidence type="ECO:0000256" key="2">
    <source>
        <dbReference type="ARBA" id="ARBA00001936"/>
    </source>
</evidence>
<dbReference type="InterPro" id="IPR000269">
    <property type="entry name" value="Cu_amine_oxidase"/>
</dbReference>
<evidence type="ECO:0000256" key="1">
    <source>
        <dbReference type="ARBA" id="ARBA00001935"/>
    </source>
</evidence>
<dbReference type="Pfam" id="PF02727">
    <property type="entry name" value="Cu_amine_oxidN2"/>
    <property type="match status" value="1"/>
</dbReference>
<comment type="PTM">
    <text evidence="11">Topaquinone (TPQ) is generated by copper-dependent autoxidation of a specific tyrosyl residue.</text>
</comment>
<comment type="cofactor">
    <cofactor evidence="2">
        <name>Mn(2+)</name>
        <dbReference type="ChEBI" id="CHEBI:29035"/>
    </cofactor>
</comment>
<evidence type="ECO:0000313" key="15">
    <source>
        <dbReference type="EMBL" id="KAF5857998.1"/>
    </source>
</evidence>
<feature type="domain" description="Copper amine oxidase N3-terminal" evidence="14">
    <location>
        <begin position="123"/>
        <end position="210"/>
    </location>
</feature>
<evidence type="ECO:0000256" key="11">
    <source>
        <dbReference type="RuleBase" id="RU000672"/>
    </source>
</evidence>
<proteinExistence type="inferred from homology"/>
<comment type="caution">
    <text evidence="15">The sequence shown here is derived from an EMBL/GenBank/DDBJ whole genome shotgun (WGS) entry which is preliminary data.</text>
</comment>
<keyword evidence="6 11" id="KW-0479">Metal-binding</keyword>
<dbReference type="InterPro" id="IPR036460">
    <property type="entry name" value="Cu_amine_oxidase_C_sf"/>
</dbReference>
<dbReference type="PANTHER" id="PTHR10638">
    <property type="entry name" value="COPPER AMINE OXIDASE"/>
    <property type="match status" value="1"/>
</dbReference>
<feature type="domain" description="Copper amine oxidase catalytic" evidence="12">
    <location>
        <begin position="244"/>
        <end position="629"/>
    </location>
</feature>
<dbReference type="GO" id="GO:0008131">
    <property type="term" value="F:primary methylamine oxidase activity"/>
    <property type="evidence" value="ECO:0007669"/>
    <property type="project" value="InterPro"/>
</dbReference>
<keyword evidence="7 11" id="KW-0801">TPQ</keyword>
<evidence type="ECO:0000256" key="3">
    <source>
        <dbReference type="ARBA" id="ARBA00001947"/>
    </source>
</evidence>
<comment type="subunit">
    <text evidence="5">Homodimer.</text>
</comment>
<comment type="cofactor">
    <cofactor evidence="1">
        <name>Cu cation</name>
        <dbReference type="ChEBI" id="CHEBI:23378"/>
    </cofactor>
</comment>
<dbReference type="SUPFAM" id="SSF49998">
    <property type="entry name" value="Amine oxidase catalytic domain"/>
    <property type="match status" value="1"/>
</dbReference>
<evidence type="ECO:0000256" key="6">
    <source>
        <dbReference type="ARBA" id="ARBA00022723"/>
    </source>
</evidence>
<evidence type="ECO:0000256" key="9">
    <source>
        <dbReference type="ARBA" id="ARBA00023008"/>
    </source>
</evidence>
<evidence type="ECO:0000259" key="12">
    <source>
        <dbReference type="Pfam" id="PF01179"/>
    </source>
</evidence>
<evidence type="ECO:0000256" key="10">
    <source>
        <dbReference type="ARBA" id="ARBA00023211"/>
    </source>
</evidence>
<organism evidence="15 16">
    <name type="scientific">Petromyces alliaceus</name>
    <name type="common">Aspergillus alliaceus</name>
    <dbReference type="NCBI Taxonomy" id="209559"/>
    <lineage>
        <taxon>Eukaryota</taxon>
        <taxon>Fungi</taxon>
        <taxon>Dikarya</taxon>
        <taxon>Ascomycota</taxon>
        <taxon>Pezizomycotina</taxon>
        <taxon>Eurotiomycetes</taxon>
        <taxon>Eurotiomycetidae</taxon>
        <taxon>Eurotiales</taxon>
        <taxon>Aspergillaceae</taxon>
        <taxon>Aspergillus</taxon>
        <taxon>Aspergillus subgen. Circumdati</taxon>
    </lineage>
</organism>
<keyword evidence="16" id="KW-1185">Reference proteome</keyword>
<dbReference type="InterPro" id="IPR015802">
    <property type="entry name" value="Cu_amine_oxidase_N3"/>
</dbReference>
<evidence type="ECO:0000259" key="13">
    <source>
        <dbReference type="Pfam" id="PF02727"/>
    </source>
</evidence>
<keyword evidence="9 11" id="KW-0186">Copper</keyword>
<evidence type="ECO:0000259" key="14">
    <source>
        <dbReference type="Pfam" id="PF02728"/>
    </source>
</evidence>
<evidence type="ECO:0000256" key="8">
    <source>
        <dbReference type="ARBA" id="ARBA00023002"/>
    </source>
</evidence>